<feature type="region of interest" description="Disordered" evidence="13">
    <location>
        <begin position="1"/>
        <end position="59"/>
    </location>
</feature>
<dbReference type="SMART" id="SM00336">
    <property type="entry name" value="BBOX"/>
    <property type="match status" value="2"/>
</dbReference>
<dbReference type="GO" id="GO:0008270">
    <property type="term" value="F:zinc ion binding"/>
    <property type="evidence" value="ECO:0007669"/>
    <property type="project" value="UniProtKB-KW"/>
</dbReference>
<dbReference type="EMBL" id="CAAGRJ010038215">
    <property type="protein sequence ID" value="VFV45902.1"/>
    <property type="molecule type" value="Genomic_DNA"/>
</dbReference>
<dbReference type="SUPFAM" id="SSF103473">
    <property type="entry name" value="MFS general substrate transporter"/>
    <property type="match status" value="1"/>
</dbReference>
<reference evidence="18 19" key="1">
    <citation type="submission" date="2019-01" db="EMBL/GenBank/DDBJ databases">
        <authorList>
            <person name="Alioto T."/>
            <person name="Alioto T."/>
        </authorList>
    </citation>
    <scope>NUCLEOTIDE SEQUENCE [LARGE SCALE GENOMIC DNA]</scope>
</reference>
<feature type="transmembrane region" description="Helical" evidence="14">
    <location>
        <begin position="879"/>
        <end position="898"/>
    </location>
</feature>
<evidence type="ECO:0000256" key="2">
    <source>
        <dbReference type="ARBA" id="ARBA00006727"/>
    </source>
</evidence>
<feature type="transmembrane region" description="Helical" evidence="14">
    <location>
        <begin position="653"/>
        <end position="672"/>
    </location>
</feature>
<dbReference type="CDD" id="cd17425">
    <property type="entry name" value="MFS_MCT6"/>
    <property type="match status" value="1"/>
</dbReference>
<evidence type="ECO:0000256" key="8">
    <source>
        <dbReference type="ARBA" id="ARBA00022833"/>
    </source>
</evidence>
<dbReference type="FunFam" id="1.20.1250.20:FF:000337">
    <property type="entry name" value="Solute carrier family 16 member 5"/>
    <property type="match status" value="1"/>
</dbReference>
<keyword evidence="3" id="KW-0813">Transport</keyword>
<dbReference type="GO" id="GO:0016874">
    <property type="term" value="F:ligase activity"/>
    <property type="evidence" value="ECO:0007669"/>
    <property type="project" value="UniProtKB-KW"/>
</dbReference>
<evidence type="ECO:0000313" key="19">
    <source>
        <dbReference type="Proteomes" id="UP000386466"/>
    </source>
</evidence>
<protein>
    <submittedName>
        <fullName evidence="18">E3 ubiquitin isg15 ligase trim25-like</fullName>
    </submittedName>
</protein>
<dbReference type="InterPro" id="IPR000315">
    <property type="entry name" value="Znf_B-box"/>
</dbReference>
<dbReference type="PROSITE" id="PS50850">
    <property type="entry name" value="MFS"/>
    <property type="match status" value="1"/>
</dbReference>
<feature type="transmembrane region" description="Helical" evidence="14">
    <location>
        <begin position="820"/>
        <end position="839"/>
    </location>
</feature>
<dbReference type="SUPFAM" id="SSF57845">
    <property type="entry name" value="B-box zinc-binding domain"/>
    <property type="match status" value="1"/>
</dbReference>
<dbReference type="Proteomes" id="UP000386466">
    <property type="component" value="Unassembled WGS sequence"/>
</dbReference>
<feature type="transmembrane region" description="Helical" evidence="14">
    <location>
        <begin position="910"/>
        <end position="933"/>
    </location>
</feature>
<feature type="compositionally biased region" description="Basic and acidic residues" evidence="13">
    <location>
        <begin position="1"/>
        <end position="13"/>
    </location>
</feature>
<dbReference type="GO" id="GO:0016323">
    <property type="term" value="C:basolateral plasma membrane"/>
    <property type="evidence" value="ECO:0007669"/>
    <property type="project" value="TreeGrafter"/>
</dbReference>
<feature type="transmembrane region" description="Helical" evidence="14">
    <location>
        <begin position="595"/>
        <end position="618"/>
    </location>
</feature>
<evidence type="ECO:0000256" key="10">
    <source>
        <dbReference type="ARBA" id="ARBA00022989"/>
    </source>
</evidence>
<dbReference type="PROSITE" id="PS00518">
    <property type="entry name" value="ZF_RING_1"/>
    <property type="match status" value="1"/>
</dbReference>
<organism evidence="18 19">
    <name type="scientific">Lynx pardinus</name>
    <name type="common">Iberian lynx</name>
    <name type="synonym">Felis pardina</name>
    <dbReference type="NCBI Taxonomy" id="191816"/>
    <lineage>
        <taxon>Eukaryota</taxon>
        <taxon>Metazoa</taxon>
        <taxon>Chordata</taxon>
        <taxon>Craniata</taxon>
        <taxon>Vertebrata</taxon>
        <taxon>Euteleostomi</taxon>
        <taxon>Mammalia</taxon>
        <taxon>Eutheria</taxon>
        <taxon>Laurasiatheria</taxon>
        <taxon>Carnivora</taxon>
        <taxon>Feliformia</taxon>
        <taxon>Felidae</taxon>
        <taxon>Felinae</taxon>
        <taxon>Lynx</taxon>
    </lineage>
</organism>
<dbReference type="InterPro" id="IPR020846">
    <property type="entry name" value="MFS_dom"/>
</dbReference>
<keyword evidence="9" id="KW-0769">Symport</keyword>
<keyword evidence="8" id="KW-0862">Zinc</keyword>
<keyword evidence="6" id="KW-0479">Metal-binding</keyword>
<feature type="domain" description="Major facilitator superfamily (MFS) profile" evidence="17">
    <location>
        <begin position="527"/>
        <end position="939"/>
    </location>
</feature>
<name>A0A485PU33_LYNPA</name>
<keyword evidence="11 14" id="KW-0472">Membrane</keyword>
<dbReference type="NCBIfam" id="TIGR00892">
    <property type="entry name" value="2A0113"/>
    <property type="match status" value="1"/>
</dbReference>
<dbReference type="Pfam" id="PF07690">
    <property type="entry name" value="MFS_1"/>
    <property type="match status" value="1"/>
</dbReference>
<comment type="subcellular location">
    <subcellularLocation>
        <location evidence="1">Cell membrane</location>
        <topology evidence="1">Multi-pass membrane protein</topology>
    </subcellularLocation>
</comment>
<evidence type="ECO:0000256" key="9">
    <source>
        <dbReference type="ARBA" id="ARBA00022847"/>
    </source>
</evidence>
<evidence type="ECO:0000313" key="18">
    <source>
        <dbReference type="EMBL" id="VFV45902.1"/>
    </source>
</evidence>
<comment type="similarity">
    <text evidence="2">Belongs to the major facilitator superfamily. Monocarboxylate porter (TC 2.A.1.13) family.</text>
</comment>
<dbReference type="InterPro" id="IPR011701">
    <property type="entry name" value="MFS"/>
</dbReference>
<dbReference type="InterPro" id="IPR027370">
    <property type="entry name" value="Znf-RING_euk"/>
</dbReference>
<evidence type="ECO:0000256" key="7">
    <source>
        <dbReference type="ARBA" id="ARBA00022771"/>
    </source>
</evidence>
<evidence type="ECO:0000256" key="14">
    <source>
        <dbReference type="SAM" id="Phobius"/>
    </source>
</evidence>
<dbReference type="GO" id="GO:0015293">
    <property type="term" value="F:symporter activity"/>
    <property type="evidence" value="ECO:0007669"/>
    <property type="project" value="UniProtKB-KW"/>
</dbReference>
<proteinExistence type="inferred from homology"/>
<gene>
    <name evidence="18" type="ORF">LYPA_23C020609</name>
</gene>
<evidence type="ECO:0000259" key="17">
    <source>
        <dbReference type="PROSITE" id="PS50850"/>
    </source>
</evidence>
<dbReference type="Gene3D" id="3.30.40.10">
    <property type="entry name" value="Zinc/RING finger domain, C3HC4 (zinc finger)"/>
    <property type="match status" value="1"/>
</dbReference>
<feature type="transmembrane region" description="Helical" evidence="14">
    <location>
        <begin position="684"/>
        <end position="703"/>
    </location>
</feature>
<feature type="transmembrane region" description="Helical" evidence="14">
    <location>
        <begin position="624"/>
        <end position="646"/>
    </location>
</feature>
<dbReference type="InterPro" id="IPR017907">
    <property type="entry name" value="Znf_RING_CS"/>
</dbReference>
<feature type="domain" description="RING-type" evidence="15">
    <location>
        <begin position="77"/>
        <end position="121"/>
    </location>
</feature>
<dbReference type="InterPro" id="IPR058030">
    <property type="entry name" value="TRIM8/14/16/25/29/45/65_CC"/>
</dbReference>
<feature type="transmembrane region" description="Helical" evidence="14">
    <location>
        <begin position="754"/>
        <end position="776"/>
    </location>
</feature>
<dbReference type="InterPro" id="IPR050327">
    <property type="entry name" value="Proton-linked_MCT"/>
</dbReference>
<keyword evidence="4" id="KW-1003">Cell membrane</keyword>
<evidence type="ECO:0000256" key="5">
    <source>
        <dbReference type="ARBA" id="ARBA00022692"/>
    </source>
</evidence>
<dbReference type="InterPro" id="IPR036259">
    <property type="entry name" value="MFS_trans_sf"/>
</dbReference>
<dbReference type="AlphaFoldDB" id="A0A485PU33"/>
<feature type="transmembrane region" description="Helical" evidence="14">
    <location>
        <begin position="845"/>
        <end position="867"/>
    </location>
</feature>
<accession>A0A485PU33</accession>
<evidence type="ECO:0000259" key="16">
    <source>
        <dbReference type="PROSITE" id="PS50119"/>
    </source>
</evidence>
<dbReference type="PANTHER" id="PTHR11360:SF21">
    <property type="entry name" value="MONOCARBOXYLATE TRANSPORTER 6"/>
    <property type="match status" value="1"/>
</dbReference>
<dbReference type="InterPro" id="IPR004743">
    <property type="entry name" value="MCT"/>
</dbReference>
<keyword evidence="10 14" id="KW-1133">Transmembrane helix</keyword>
<dbReference type="PROSITE" id="PS50119">
    <property type="entry name" value="ZF_BBOX"/>
    <property type="match status" value="1"/>
</dbReference>
<feature type="transmembrane region" description="Helical" evidence="14">
    <location>
        <begin position="568"/>
        <end position="588"/>
    </location>
</feature>
<dbReference type="InterPro" id="IPR001841">
    <property type="entry name" value="Znf_RING"/>
</dbReference>
<dbReference type="Pfam" id="PF00643">
    <property type="entry name" value="zf-B_box"/>
    <property type="match status" value="1"/>
</dbReference>
<dbReference type="Gene3D" id="4.10.830.40">
    <property type="match status" value="1"/>
</dbReference>
<dbReference type="Pfam" id="PF25600">
    <property type="entry name" value="TRIM_CC"/>
    <property type="match status" value="1"/>
</dbReference>
<evidence type="ECO:0000259" key="15">
    <source>
        <dbReference type="PROSITE" id="PS50089"/>
    </source>
</evidence>
<dbReference type="CDD" id="cd19769">
    <property type="entry name" value="Bbox2_TRIM16-like"/>
    <property type="match status" value="1"/>
</dbReference>
<dbReference type="PROSITE" id="PS50089">
    <property type="entry name" value="ZF_RING_2"/>
    <property type="match status" value="1"/>
</dbReference>
<dbReference type="CDD" id="cd19802">
    <property type="entry name" value="Bbox1_TRIM8-like"/>
    <property type="match status" value="1"/>
</dbReference>
<evidence type="ECO:0000256" key="3">
    <source>
        <dbReference type="ARBA" id="ARBA00022448"/>
    </source>
</evidence>
<evidence type="ECO:0000256" key="1">
    <source>
        <dbReference type="ARBA" id="ARBA00004651"/>
    </source>
</evidence>
<dbReference type="Gene3D" id="1.20.1250.20">
    <property type="entry name" value="MFS general substrate transporter like domains"/>
    <property type="match status" value="2"/>
</dbReference>
<keyword evidence="18" id="KW-0436">Ligase</keyword>
<evidence type="ECO:0000256" key="12">
    <source>
        <dbReference type="PROSITE-ProRule" id="PRU00024"/>
    </source>
</evidence>
<keyword evidence="5 14" id="KW-0812">Transmembrane</keyword>
<evidence type="ECO:0000256" key="11">
    <source>
        <dbReference type="ARBA" id="ARBA00023136"/>
    </source>
</evidence>
<evidence type="ECO:0000256" key="6">
    <source>
        <dbReference type="ARBA" id="ARBA00022723"/>
    </source>
</evidence>
<dbReference type="InterPro" id="IPR013083">
    <property type="entry name" value="Znf_RING/FYVE/PHD"/>
</dbReference>
<dbReference type="Gene3D" id="3.30.160.60">
    <property type="entry name" value="Classic Zinc Finger"/>
    <property type="match status" value="1"/>
</dbReference>
<dbReference type="PANTHER" id="PTHR11360">
    <property type="entry name" value="MONOCARBOXYLATE TRANSPORTER"/>
    <property type="match status" value="1"/>
</dbReference>
<keyword evidence="7 12" id="KW-0863">Zinc-finger</keyword>
<dbReference type="SMART" id="SM00184">
    <property type="entry name" value="RING"/>
    <property type="match status" value="1"/>
</dbReference>
<keyword evidence="19" id="KW-1185">Reference proteome</keyword>
<feature type="transmembrane region" description="Helical" evidence="14">
    <location>
        <begin position="788"/>
        <end position="808"/>
    </location>
</feature>
<sequence length="1001" mass="110450">MERAGVGARRTDGDPPNSWAAKPLALPDMQKVSHKYLGPVQDHKPAPQPPAQPSSPSHAQLLMSNSSLHTFEDQVLCPICLEVFRNPVTTTCGHNFCMACLQGFWDHLATVGETLYCPQCRESFPSRPRLCKNGILEEMVTCLAQVKGQTLGSSRPLAGPRDVPCDFCSAQKLKSVKSCLQCMASLCEKHLSSHFEDQMFQDHELLEPVWDLKSRLCRKHRKLRRLYCRTEGSCVCGACLLEEHKNHDTIPLEEERARKEVEVRKVQASVENQMLIINSDSQRHRGQVAFLSKLIQTTRDEVNACFSEIIQEVRQLQMKVLDFVEKEEAAALGKLGSSIQQSHNRLLKLEGDSIWLRALLAHRSDQQFLQEFPRLKHFPACSEALMSTNCEEKQSFLQLPETLAELRTRLLDVGLSFINQLLLKGIKMNSYELLPSAVDRKTLLKCYCNLNFDPTTASEELFLFKETHSVLNLGILLEPFDLGLKGRKLWEPELRGSIGFTGVKAARAQSSECGMPQVLERAEGCWAWVVLLASLVTQGLTLGFPTCTGIFFTELQHEFQASNSETSWFPSILTAMLHAGGPLCSILVGRFGCRVTVMLGGALASLGMVASSFCHTLSQLYLTAGFITGLGMCFSFQSSITVLGFYFSRHRALANALASVGVSLGITLWPLLSRYLLENLGWRGTFLIFGGVLLHCCVCGAILRPVATSTAPETKEGPPPPSKTSAPGCLAACGAAIQRHLAFDILRHNAGYRVFTLGVMWMILGFPLPHVFLVPYATRHGVDEHKAALLISIIGFSNIFLRPVAGLLAGRRDFAGHRKYLFSLATLLNGLTNLVCAASADFRVLVVYCLVYSVSMSGIGALLFQVLMDIVPMDRFSSALGLFTILESISILTSPPLAGLLLDTTNNFSYVFYMSSFFLISAALFMGGSFCVLQKKERQGRPAEAEGAITEVASERGLTVEDPRGSEKQLYTEITYPSFFSCPAGVSKHPWGCSVFSRTLP</sequence>
<evidence type="ECO:0000256" key="4">
    <source>
        <dbReference type="ARBA" id="ARBA00022475"/>
    </source>
</evidence>
<dbReference type="SUPFAM" id="SSF57850">
    <property type="entry name" value="RING/U-box"/>
    <property type="match status" value="1"/>
</dbReference>
<feature type="domain" description="B box-type" evidence="16">
    <location>
        <begin position="212"/>
        <end position="252"/>
    </location>
</feature>
<evidence type="ECO:0000256" key="13">
    <source>
        <dbReference type="SAM" id="MobiDB-lite"/>
    </source>
</evidence>
<dbReference type="GO" id="GO:0008028">
    <property type="term" value="F:monocarboxylic acid transmembrane transporter activity"/>
    <property type="evidence" value="ECO:0007669"/>
    <property type="project" value="InterPro"/>
</dbReference>
<dbReference type="Pfam" id="PF13445">
    <property type="entry name" value="zf-RING_UBOX"/>
    <property type="match status" value="1"/>
</dbReference>